<comment type="caution">
    <text evidence="1">The sequence shown here is derived from an EMBL/GenBank/DDBJ whole genome shotgun (WGS) entry which is preliminary data.</text>
</comment>
<dbReference type="Proteomes" id="UP001497382">
    <property type="component" value="Unassembled WGS sequence"/>
</dbReference>
<evidence type="ECO:0000313" key="2">
    <source>
        <dbReference type="Proteomes" id="UP001497382"/>
    </source>
</evidence>
<proteinExistence type="predicted"/>
<sequence>MPLICWLMWLALISKTISLVSPSVII</sequence>
<keyword evidence="2" id="KW-1185">Reference proteome</keyword>
<name>A0AAV1ZLJ8_9ARAC</name>
<gene>
    <name evidence="1" type="ORF">LARSCL_LOCUS6095</name>
</gene>
<protein>
    <recommendedName>
        <fullName evidence="3">NADH dehydrogenase subunit 4</fullName>
    </recommendedName>
</protein>
<evidence type="ECO:0008006" key="3">
    <source>
        <dbReference type="Google" id="ProtNLM"/>
    </source>
</evidence>
<dbReference type="EMBL" id="CAXIEN010000057">
    <property type="protein sequence ID" value="CAL1271931.1"/>
    <property type="molecule type" value="Genomic_DNA"/>
</dbReference>
<accession>A0AAV1ZLJ8</accession>
<reference evidence="1 2" key="1">
    <citation type="submission" date="2024-04" db="EMBL/GenBank/DDBJ databases">
        <authorList>
            <person name="Rising A."/>
            <person name="Reimegard J."/>
            <person name="Sonavane S."/>
            <person name="Akerstrom W."/>
            <person name="Nylinder S."/>
            <person name="Hedman E."/>
            <person name="Kallberg Y."/>
        </authorList>
    </citation>
    <scope>NUCLEOTIDE SEQUENCE [LARGE SCALE GENOMIC DNA]</scope>
</reference>
<organism evidence="1 2">
    <name type="scientific">Larinioides sclopetarius</name>
    <dbReference type="NCBI Taxonomy" id="280406"/>
    <lineage>
        <taxon>Eukaryota</taxon>
        <taxon>Metazoa</taxon>
        <taxon>Ecdysozoa</taxon>
        <taxon>Arthropoda</taxon>
        <taxon>Chelicerata</taxon>
        <taxon>Arachnida</taxon>
        <taxon>Araneae</taxon>
        <taxon>Araneomorphae</taxon>
        <taxon>Entelegynae</taxon>
        <taxon>Araneoidea</taxon>
        <taxon>Araneidae</taxon>
        <taxon>Larinioides</taxon>
    </lineage>
</organism>
<dbReference type="AlphaFoldDB" id="A0AAV1ZLJ8"/>
<evidence type="ECO:0000313" key="1">
    <source>
        <dbReference type="EMBL" id="CAL1271931.1"/>
    </source>
</evidence>